<dbReference type="InterPro" id="IPR002491">
    <property type="entry name" value="ABC_transptr_periplasmic_BD"/>
</dbReference>
<protein>
    <submittedName>
        <fullName evidence="3">Iron ABC transporter substrate-binding protein</fullName>
    </submittedName>
</protein>
<dbReference type="PANTHER" id="PTHR30535:SF34">
    <property type="entry name" value="MOLYBDATE-BINDING PROTEIN MOLA"/>
    <property type="match status" value="1"/>
</dbReference>
<dbReference type="GO" id="GO:0071281">
    <property type="term" value="P:cellular response to iron ion"/>
    <property type="evidence" value="ECO:0007669"/>
    <property type="project" value="TreeGrafter"/>
</dbReference>
<dbReference type="Proteomes" id="UP000297861">
    <property type="component" value="Unassembled WGS sequence"/>
</dbReference>
<dbReference type="AlphaFoldDB" id="A0A4Y8KUK2"/>
<dbReference type="Pfam" id="PF01497">
    <property type="entry name" value="Peripla_BP_2"/>
    <property type="match status" value="1"/>
</dbReference>
<reference evidence="3 4" key="1">
    <citation type="submission" date="2019-03" db="EMBL/GenBank/DDBJ databases">
        <title>San Antonio Military Medical Center submission to MRSN (WRAIR), pending publication.</title>
        <authorList>
            <person name="Blyth D.M."/>
            <person name="Mccarthy S.L."/>
            <person name="Schall S.E."/>
            <person name="Stam J.A."/>
            <person name="Ong A.C."/>
            <person name="Mcgann P.T."/>
        </authorList>
    </citation>
    <scope>NUCLEOTIDE SEQUENCE [LARGE SCALE GENOMIC DNA]</scope>
    <source>
        <strain evidence="3 4">MRSN571793</strain>
    </source>
</reference>
<dbReference type="SUPFAM" id="SSF53807">
    <property type="entry name" value="Helical backbone' metal receptor"/>
    <property type="match status" value="1"/>
</dbReference>
<organism evidence="3 4">
    <name type="scientific">Dysgonomonas capnocytophagoides</name>
    <dbReference type="NCBI Taxonomy" id="45254"/>
    <lineage>
        <taxon>Bacteria</taxon>
        <taxon>Pseudomonadati</taxon>
        <taxon>Bacteroidota</taxon>
        <taxon>Bacteroidia</taxon>
        <taxon>Bacteroidales</taxon>
        <taxon>Dysgonomonadaceae</taxon>
        <taxon>Dysgonomonas</taxon>
    </lineage>
</organism>
<evidence type="ECO:0000313" key="3">
    <source>
        <dbReference type="EMBL" id="TFD93082.1"/>
    </source>
</evidence>
<proteinExistence type="predicted"/>
<dbReference type="InterPro" id="IPR050902">
    <property type="entry name" value="ABC_Transporter_SBP"/>
</dbReference>
<dbReference type="EMBL" id="SOML01000014">
    <property type="protein sequence ID" value="TFD93082.1"/>
    <property type="molecule type" value="Genomic_DNA"/>
</dbReference>
<evidence type="ECO:0000313" key="4">
    <source>
        <dbReference type="Proteomes" id="UP000297861"/>
    </source>
</evidence>
<sequence length="382" mass="43413">MKKFLILQLTIVTAILLSGCGNKRNDGNASSDTSSNENREKVEIKYAQGFKVTDKGTYRLVDIEDPQHESKMTYHYALVDRGQSHDGIPQNYTVIETPVRSVICMTTLQLANFIKLDATDKVVGMTSTHYLFNEKMKEQIKNGKTGQIGIEGNFDSELILALHPDIILVSPFKRGGYETIKDLEIPLVTFLGYKETTPLGQAEWLKFTAMLLGQEKQANEQFADIEKKYLDLEKLCESVKERPTVLSGEMRSGNWYVVGGKSYLAEQFYDAGAQYFLKDNTETGGLNMEFESVYAQGANADYWRMLVSHTGDYSYDVMKQSDARYADFKAFKEKKVVCCNLRQKPFYEKAPVEPEVVLADLIKAFHPELLPDHQPVYYELLK</sequence>
<evidence type="ECO:0000256" key="1">
    <source>
        <dbReference type="SAM" id="Coils"/>
    </source>
</evidence>
<dbReference type="RefSeq" id="WP_026627944.1">
    <property type="nucleotide sequence ID" value="NZ_JAWZLG010000015.1"/>
</dbReference>
<name>A0A4Y8KUK2_9BACT</name>
<feature type="domain" description="Fe/B12 periplasmic-binding" evidence="2">
    <location>
        <begin position="101"/>
        <end position="369"/>
    </location>
</feature>
<keyword evidence="4" id="KW-1185">Reference proteome</keyword>
<dbReference type="STRING" id="1121485.GCA_000426485_00696"/>
<evidence type="ECO:0000259" key="2">
    <source>
        <dbReference type="PROSITE" id="PS50983"/>
    </source>
</evidence>
<gene>
    <name evidence="3" type="ORF">E2605_17450</name>
</gene>
<dbReference type="PROSITE" id="PS50983">
    <property type="entry name" value="FE_B12_PBP"/>
    <property type="match status" value="1"/>
</dbReference>
<dbReference type="Gene3D" id="3.40.50.1980">
    <property type="entry name" value="Nitrogenase molybdenum iron protein domain"/>
    <property type="match status" value="2"/>
</dbReference>
<feature type="coiled-coil region" evidence="1">
    <location>
        <begin position="215"/>
        <end position="242"/>
    </location>
</feature>
<accession>A0A4Y8KUK2</accession>
<dbReference type="PANTHER" id="PTHR30535">
    <property type="entry name" value="VITAMIN B12-BINDING PROTEIN"/>
    <property type="match status" value="1"/>
</dbReference>
<comment type="caution">
    <text evidence="3">The sequence shown here is derived from an EMBL/GenBank/DDBJ whole genome shotgun (WGS) entry which is preliminary data.</text>
</comment>
<keyword evidence="1" id="KW-0175">Coiled coil</keyword>
<dbReference type="PROSITE" id="PS51257">
    <property type="entry name" value="PROKAR_LIPOPROTEIN"/>
    <property type="match status" value="1"/>
</dbReference>
<dbReference type="OrthoDB" id="9812528at2"/>